<keyword evidence="2" id="KW-0472">Membrane</keyword>
<dbReference type="HOGENOM" id="CLU_053360_2_0_1"/>
<dbReference type="KEGG" id="pco:PHACADRAFT_206472"/>
<dbReference type="AlphaFoldDB" id="K5X419"/>
<dbReference type="Proteomes" id="UP000008370">
    <property type="component" value="Unassembled WGS sequence"/>
</dbReference>
<keyword evidence="2" id="KW-0812">Transmembrane</keyword>
<accession>K5X419</accession>
<evidence type="ECO:0000256" key="1">
    <source>
        <dbReference type="SAM" id="MobiDB-lite"/>
    </source>
</evidence>
<sequence>MDAALADGIDINHLHSARISDLLQSCEVINWMATIPALVGFAQTAIFSALRVCAIWDRNYVLFIIVLVLGLPPVVTTAPEAPSNIFLHQLVHAWTTLSTPVIRISSQISSVTFITRVPLILADLLVLVLTWMKTYRQYKEARSLNIKSSLITCLIHDSTVYFFILLALNASQVLFFCFSSTTIIFVFTTTLPQILICRFMMNLRLLNLDRSTTSDIGTFQLLASLRVLTVNNDATPSSMGNVSESLGYDQDDGENDNAHISGEQSTSHSGEEPDV</sequence>
<keyword evidence="4" id="KW-1185">Reference proteome</keyword>
<evidence type="ECO:0000313" key="4">
    <source>
        <dbReference type="Proteomes" id="UP000008370"/>
    </source>
</evidence>
<feature type="transmembrane region" description="Helical" evidence="2">
    <location>
        <begin position="144"/>
        <end position="167"/>
    </location>
</feature>
<organism evidence="3 4">
    <name type="scientific">Phanerochaete carnosa (strain HHB-10118-sp)</name>
    <name type="common">White-rot fungus</name>
    <name type="synonym">Peniophora carnosa</name>
    <dbReference type="NCBI Taxonomy" id="650164"/>
    <lineage>
        <taxon>Eukaryota</taxon>
        <taxon>Fungi</taxon>
        <taxon>Dikarya</taxon>
        <taxon>Basidiomycota</taxon>
        <taxon>Agaricomycotina</taxon>
        <taxon>Agaricomycetes</taxon>
        <taxon>Polyporales</taxon>
        <taxon>Phanerochaetaceae</taxon>
        <taxon>Phanerochaete</taxon>
    </lineage>
</organism>
<feature type="transmembrane region" description="Helical" evidence="2">
    <location>
        <begin position="113"/>
        <end position="132"/>
    </location>
</feature>
<feature type="region of interest" description="Disordered" evidence="1">
    <location>
        <begin position="238"/>
        <end position="275"/>
    </location>
</feature>
<name>K5X419_PHACS</name>
<feature type="transmembrane region" description="Helical" evidence="2">
    <location>
        <begin position="60"/>
        <end position="78"/>
    </location>
</feature>
<feature type="transmembrane region" description="Helical" evidence="2">
    <location>
        <begin position="173"/>
        <end position="196"/>
    </location>
</feature>
<protein>
    <submittedName>
        <fullName evidence="3">Uncharacterized protein</fullName>
    </submittedName>
</protein>
<feature type="transmembrane region" description="Helical" evidence="2">
    <location>
        <begin position="28"/>
        <end position="48"/>
    </location>
</feature>
<dbReference type="OrthoDB" id="2745317at2759"/>
<dbReference type="EMBL" id="JH930470">
    <property type="protein sequence ID" value="EKM57577.1"/>
    <property type="molecule type" value="Genomic_DNA"/>
</dbReference>
<gene>
    <name evidence="3" type="ORF">PHACADRAFT_206472</name>
</gene>
<evidence type="ECO:0000313" key="3">
    <source>
        <dbReference type="EMBL" id="EKM57577.1"/>
    </source>
</evidence>
<evidence type="ECO:0000256" key="2">
    <source>
        <dbReference type="SAM" id="Phobius"/>
    </source>
</evidence>
<reference evidence="3 4" key="1">
    <citation type="journal article" date="2012" name="BMC Genomics">
        <title>Comparative genomics of the white-rot fungi, Phanerochaete carnosa and P. chrysosporium, to elucidate the genetic basis of the distinct wood types they colonize.</title>
        <authorList>
            <person name="Suzuki H."/>
            <person name="MacDonald J."/>
            <person name="Syed K."/>
            <person name="Salamov A."/>
            <person name="Hori C."/>
            <person name="Aerts A."/>
            <person name="Henrissat B."/>
            <person name="Wiebenga A."/>
            <person name="vanKuyk P.A."/>
            <person name="Barry K."/>
            <person name="Lindquist E."/>
            <person name="LaButti K."/>
            <person name="Lapidus A."/>
            <person name="Lucas S."/>
            <person name="Coutinho P."/>
            <person name="Gong Y."/>
            <person name="Samejima M."/>
            <person name="Mahadevan R."/>
            <person name="Abou-Zaid M."/>
            <person name="de Vries R.P."/>
            <person name="Igarashi K."/>
            <person name="Yadav J.S."/>
            <person name="Grigoriev I.V."/>
            <person name="Master E.R."/>
        </authorList>
    </citation>
    <scope>NUCLEOTIDE SEQUENCE [LARGE SCALE GENOMIC DNA]</scope>
    <source>
        <strain evidence="3 4">HHB-10118-sp</strain>
    </source>
</reference>
<keyword evidence="2" id="KW-1133">Transmembrane helix</keyword>
<dbReference type="RefSeq" id="XP_007392924.1">
    <property type="nucleotide sequence ID" value="XM_007392862.1"/>
</dbReference>
<dbReference type="InParanoid" id="K5X419"/>
<dbReference type="GeneID" id="18912497"/>
<proteinExistence type="predicted"/>